<gene>
    <name evidence="3" type="ORF">OVA965_LOCUS1540</name>
    <name evidence="4" type="ORF">TMI583_LOCUS1540</name>
</gene>
<dbReference type="Proteomes" id="UP000677228">
    <property type="component" value="Unassembled WGS sequence"/>
</dbReference>
<dbReference type="GO" id="GO:0004485">
    <property type="term" value="F:methylcrotonoyl-CoA carboxylase activity"/>
    <property type="evidence" value="ECO:0007669"/>
    <property type="project" value="TreeGrafter"/>
</dbReference>
<sequence>HNFQIESLDATKSIVYYQGKRYNIEIRPGTADADEITMLINDHQFHCRLLVDGDQLTFYSNFNRTSFDFKHRSPSFVAALEKSGGTEGGTTVDPVAPMPGIIDKVYVKEGTHVNIGQPLLVMTAMKMEHIIKATKTGVVDKILFHPGQVVKKGEKLLIFKQDDTLKQDDTVKQ</sequence>
<dbReference type="InterPro" id="IPR000089">
    <property type="entry name" value="Biotin_lipoyl"/>
</dbReference>
<dbReference type="EMBL" id="CAJOBA010000289">
    <property type="protein sequence ID" value="CAF3520375.1"/>
    <property type="molecule type" value="Genomic_DNA"/>
</dbReference>
<dbReference type="FunFam" id="2.40.50.100:FF:000003">
    <property type="entry name" value="Acetyl-CoA carboxylase biotin carboxyl carrier protein"/>
    <property type="match status" value="1"/>
</dbReference>
<proteinExistence type="predicted"/>
<dbReference type="Gene3D" id="2.40.50.100">
    <property type="match status" value="1"/>
</dbReference>
<evidence type="ECO:0000313" key="3">
    <source>
        <dbReference type="EMBL" id="CAF0742718.1"/>
    </source>
</evidence>
<dbReference type="EMBL" id="CAJNOK010000289">
    <property type="protein sequence ID" value="CAF0742718.1"/>
    <property type="molecule type" value="Genomic_DNA"/>
</dbReference>
<name>A0A8S2GHQ8_9BILA</name>
<reference evidence="4" key="1">
    <citation type="submission" date="2021-02" db="EMBL/GenBank/DDBJ databases">
        <authorList>
            <person name="Nowell W R."/>
        </authorList>
    </citation>
    <scope>NUCLEOTIDE SEQUENCE</scope>
</reference>
<organism evidence="4 5">
    <name type="scientific">Didymodactylos carnosus</name>
    <dbReference type="NCBI Taxonomy" id="1234261"/>
    <lineage>
        <taxon>Eukaryota</taxon>
        <taxon>Metazoa</taxon>
        <taxon>Spiralia</taxon>
        <taxon>Gnathifera</taxon>
        <taxon>Rotifera</taxon>
        <taxon>Eurotatoria</taxon>
        <taxon>Bdelloidea</taxon>
        <taxon>Philodinida</taxon>
        <taxon>Philodinidae</taxon>
        <taxon>Didymodactylos</taxon>
    </lineage>
</organism>
<dbReference type="PROSITE" id="PS00188">
    <property type="entry name" value="BIOTIN"/>
    <property type="match status" value="1"/>
</dbReference>
<evidence type="ECO:0000259" key="2">
    <source>
        <dbReference type="PROSITE" id="PS50968"/>
    </source>
</evidence>
<dbReference type="Pfam" id="PF00364">
    <property type="entry name" value="Biotin_lipoyl"/>
    <property type="match status" value="1"/>
</dbReference>
<dbReference type="PANTHER" id="PTHR18866:SF33">
    <property type="entry name" value="METHYLCROTONOYL-COA CARBOXYLASE SUBUNIT ALPHA, MITOCHONDRIAL-RELATED"/>
    <property type="match status" value="1"/>
</dbReference>
<dbReference type="CDD" id="cd06850">
    <property type="entry name" value="biotinyl_domain"/>
    <property type="match status" value="1"/>
</dbReference>
<feature type="non-terminal residue" evidence="4">
    <location>
        <position position="1"/>
    </location>
</feature>
<feature type="domain" description="Lipoyl-binding" evidence="2">
    <location>
        <begin position="84"/>
        <end position="160"/>
    </location>
</feature>
<keyword evidence="1" id="KW-0092">Biotin</keyword>
<dbReference type="InterPro" id="IPR011053">
    <property type="entry name" value="Single_hybrid_motif"/>
</dbReference>
<dbReference type="InterPro" id="IPR050856">
    <property type="entry name" value="Biotin_carboxylase_complex"/>
</dbReference>
<evidence type="ECO:0000313" key="4">
    <source>
        <dbReference type="EMBL" id="CAF3520375.1"/>
    </source>
</evidence>
<protein>
    <recommendedName>
        <fullName evidence="2">Lipoyl-binding domain-containing protein</fullName>
    </recommendedName>
</protein>
<dbReference type="GO" id="GO:0005739">
    <property type="term" value="C:mitochondrion"/>
    <property type="evidence" value="ECO:0007669"/>
    <property type="project" value="TreeGrafter"/>
</dbReference>
<evidence type="ECO:0000256" key="1">
    <source>
        <dbReference type="ARBA" id="ARBA00023267"/>
    </source>
</evidence>
<dbReference type="PANTHER" id="PTHR18866">
    <property type="entry name" value="CARBOXYLASE:PYRUVATE/ACETYL-COA/PROPIONYL-COA CARBOXYLASE"/>
    <property type="match status" value="1"/>
</dbReference>
<dbReference type="SUPFAM" id="SSF51230">
    <property type="entry name" value="Single hybrid motif"/>
    <property type="match status" value="1"/>
</dbReference>
<dbReference type="InterPro" id="IPR001882">
    <property type="entry name" value="Biotin_BS"/>
</dbReference>
<dbReference type="PROSITE" id="PS50968">
    <property type="entry name" value="BIOTINYL_LIPOYL"/>
    <property type="match status" value="1"/>
</dbReference>
<comment type="caution">
    <text evidence="4">The sequence shown here is derived from an EMBL/GenBank/DDBJ whole genome shotgun (WGS) entry which is preliminary data.</text>
</comment>
<dbReference type="Proteomes" id="UP000682733">
    <property type="component" value="Unassembled WGS sequence"/>
</dbReference>
<accession>A0A8S2GHQ8</accession>
<evidence type="ECO:0000313" key="5">
    <source>
        <dbReference type="Proteomes" id="UP000682733"/>
    </source>
</evidence>
<dbReference type="AlphaFoldDB" id="A0A8S2GHQ8"/>